<dbReference type="NCBIfam" id="TIGR03669">
    <property type="entry name" value="urea_ABC_arch"/>
    <property type="match status" value="1"/>
</dbReference>
<dbReference type="InterPro" id="IPR028082">
    <property type="entry name" value="Peripla_BP_I"/>
</dbReference>
<evidence type="ECO:0000313" key="3">
    <source>
        <dbReference type="EMBL" id="CCQ37596.1"/>
    </source>
</evidence>
<sequence>MRERVSRRSLLASGAAGIGAALAGCSGNGGGNGNGNGGSGGPTVGILEDRSGNFQLNGTSKWQATRLAIEEINEDGGLLGEEIEIVDPDPQSDNSRYQELTERLILQDQVDALWAGYSSATREAIRPIINENEQLYFYTTQYEGGVCDNTIFPVGATARQQLGIVTPYLAEEFGDDIYIIAADYNFGQLSGDWVNVLAQENGYNIVGEEYIPLDETDFSSVINRIQNEDPDFIMSMLVGANHENFYDQRATNNMEDIPIGTSTTLAQGHEHIRYDPPALTNVYAGVSYMEELGDLREGENFVEDFYDRWPDANYLNQEAQNNYFSVYLWAEAVEEAGTFDQQEVISVLEEGRDISAPSGELTLDGATHHMEHEMRVGVCDENHEISFTNNERIGPSFLRSEVEGGDGCDLREEDKTTQYVPGDVYDL</sequence>
<organism evidence="3 4">
    <name type="scientific">Natronomonas moolapensis (strain DSM 18674 / CECT 7526 / JCM 14361 / 8.8.11)</name>
    <dbReference type="NCBI Taxonomy" id="268739"/>
    <lineage>
        <taxon>Archaea</taxon>
        <taxon>Methanobacteriati</taxon>
        <taxon>Methanobacteriota</taxon>
        <taxon>Stenosarchaea group</taxon>
        <taxon>Halobacteria</taxon>
        <taxon>Halobacteriales</taxon>
        <taxon>Natronomonadaceae</taxon>
        <taxon>Natronomonas</taxon>
    </lineage>
</organism>
<accession>M1Y4Y7</accession>
<reference evidence="3 4" key="1">
    <citation type="journal article" date="2013" name="Genome Announc.">
        <title>Genome of the haloarchaeon Natronomonas moolapensis, a neutrophilic member of a previously haloalkaliphilic genus.</title>
        <authorList>
            <person name="Dyall-Smith M.L."/>
            <person name="Pfeiffer F."/>
            <person name="Oberwinkler T."/>
            <person name="Klee K."/>
            <person name="Rampp M."/>
            <person name="Palm P."/>
            <person name="Gross K."/>
            <person name="Schuster S.C."/>
            <person name="Oesterhelt D."/>
        </authorList>
    </citation>
    <scope>NUCLEOTIDE SEQUENCE [LARGE SCALE GENOMIC DNA]</scope>
    <source>
        <strain evidence="4">DSM 18674 / JCM 14361 / 8.8.11</strain>
    </source>
</reference>
<dbReference type="KEGG" id="nmo:Nmlp_3469"/>
<evidence type="ECO:0000256" key="1">
    <source>
        <dbReference type="ARBA" id="ARBA00022729"/>
    </source>
</evidence>
<dbReference type="PANTHER" id="PTHR47628:SF1">
    <property type="entry name" value="ALIPHATIC AMIDASE EXPRESSION-REGULATING PROTEIN"/>
    <property type="match status" value="1"/>
</dbReference>
<evidence type="ECO:0000259" key="2">
    <source>
        <dbReference type="Pfam" id="PF13458"/>
    </source>
</evidence>
<protein>
    <submittedName>
        <fullName evidence="3">ABC-type transport system periplasmic substrate-binding protein (Probable substrate urea/short-chain amides)</fullName>
    </submittedName>
</protein>
<name>M1Y4Y7_NATM8</name>
<dbReference type="PROSITE" id="PS51257">
    <property type="entry name" value="PROKAR_LIPOPROTEIN"/>
    <property type="match status" value="1"/>
</dbReference>
<dbReference type="SUPFAM" id="SSF53822">
    <property type="entry name" value="Periplasmic binding protein-like I"/>
    <property type="match status" value="1"/>
</dbReference>
<feature type="domain" description="Leucine-binding protein" evidence="2">
    <location>
        <begin position="43"/>
        <end position="382"/>
    </location>
</feature>
<dbReference type="OrthoDB" id="200499at2157"/>
<dbReference type="PROSITE" id="PS51318">
    <property type="entry name" value="TAT"/>
    <property type="match status" value="1"/>
</dbReference>
<dbReference type="eggNOG" id="arCOG01022">
    <property type="taxonomic scope" value="Archaea"/>
</dbReference>
<dbReference type="InterPro" id="IPR019968">
    <property type="entry name" value="Urea_ABC_transptr_substrate-bd"/>
</dbReference>
<dbReference type="STRING" id="268739.Nmlp_3469"/>
<evidence type="ECO:0000313" key="4">
    <source>
        <dbReference type="Proteomes" id="UP000011867"/>
    </source>
</evidence>
<dbReference type="RefSeq" id="WP_015410334.1">
    <property type="nucleotide sequence ID" value="NC_020388.1"/>
</dbReference>
<dbReference type="InterPro" id="IPR028081">
    <property type="entry name" value="Leu-bd"/>
</dbReference>
<dbReference type="Pfam" id="PF13458">
    <property type="entry name" value="Peripla_BP_6"/>
    <property type="match status" value="1"/>
</dbReference>
<dbReference type="Proteomes" id="UP000011867">
    <property type="component" value="Chromosome"/>
</dbReference>
<proteinExistence type="predicted"/>
<gene>
    <name evidence="3" type="primary">urtA</name>
    <name evidence="3" type="ordered locus">Nmlp_3469</name>
</gene>
<dbReference type="EMBL" id="HF582854">
    <property type="protein sequence ID" value="CCQ37596.1"/>
    <property type="molecule type" value="Genomic_DNA"/>
</dbReference>
<dbReference type="PANTHER" id="PTHR47628">
    <property type="match status" value="1"/>
</dbReference>
<keyword evidence="4" id="KW-1185">Reference proteome</keyword>
<dbReference type="Gene3D" id="3.40.50.2300">
    <property type="match status" value="2"/>
</dbReference>
<dbReference type="AlphaFoldDB" id="M1Y4Y7"/>
<dbReference type="HOGENOM" id="CLU_027128_1_1_2"/>
<dbReference type="GeneID" id="14651897"/>
<keyword evidence="1" id="KW-0732">Signal</keyword>
<dbReference type="InterPro" id="IPR006311">
    <property type="entry name" value="TAT_signal"/>
</dbReference>